<proteinExistence type="predicted"/>
<dbReference type="Proteomes" id="UP000241587">
    <property type="component" value="Unassembled WGS sequence"/>
</dbReference>
<organism evidence="1 2">
    <name type="scientific">Fusarium culmorum</name>
    <dbReference type="NCBI Taxonomy" id="5516"/>
    <lineage>
        <taxon>Eukaryota</taxon>
        <taxon>Fungi</taxon>
        <taxon>Dikarya</taxon>
        <taxon>Ascomycota</taxon>
        <taxon>Pezizomycotina</taxon>
        <taxon>Sordariomycetes</taxon>
        <taxon>Hypocreomycetidae</taxon>
        <taxon>Hypocreales</taxon>
        <taxon>Nectriaceae</taxon>
        <taxon>Fusarium</taxon>
    </lineage>
</organism>
<accession>A0A2T4GML9</accession>
<keyword evidence="2" id="KW-1185">Reference proteome</keyword>
<evidence type="ECO:0000313" key="1">
    <source>
        <dbReference type="EMBL" id="PTD04806.1"/>
    </source>
</evidence>
<comment type="caution">
    <text evidence="1">The sequence shown here is derived from an EMBL/GenBank/DDBJ whole genome shotgun (WGS) entry which is preliminary data.</text>
</comment>
<sequence length="72" mass="8135">MEPAVDGAWEVLGDRGDHFFNCPLPFFVLMSFRRFVTVAEIDSRLLFDEAVALKCITHSSMDSILNSCNVPR</sequence>
<gene>
    <name evidence="1" type="ORF">FCULG_00002608</name>
</gene>
<protein>
    <submittedName>
        <fullName evidence="1">Uncharacterized protein</fullName>
    </submittedName>
</protein>
<name>A0A2T4GML9_FUSCU</name>
<evidence type="ECO:0000313" key="2">
    <source>
        <dbReference type="Proteomes" id="UP000241587"/>
    </source>
</evidence>
<reference evidence="1 2" key="1">
    <citation type="submission" date="2018-02" db="EMBL/GenBank/DDBJ databases">
        <title>Fusarium culmorum secondary metabolites in fungal-bacterial-plant interactions.</title>
        <authorList>
            <person name="Schmidt R."/>
        </authorList>
    </citation>
    <scope>NUCLEOTIDE SEQUENCE [LARGE SCALE GENOMIC DNA]</scope>
    <source>
        <strain evidence="1 2">PV</strain>
    </source>
</reference>
<dbReference type="EMBL" id="PVEM01000012">
    <property type="protein sequence ID" value="PTD04806.1"/>
    <property type="molecule type" value="Genomic_DNA"/>
</dbReference>
<dbReference type="AlphaFoldDB" id="A0A2T4GML9"/>